<feature type="region of interest" description="Disordered" evidence="2">
    <location>
        <begin position="1106"/>
        <end position="1186"/>
    </location>
</feature>
<dbReference type="PANTHER" id="PTHR34251">
    <property type="entry name" value="LEUCINE-, GLUTAMATE- AND LYSINE-RICH PROTEIN 1"/>
    <property type="match status" value="1"/>
</dbReference>
<feature type="compositionally biased region" description="Acidic residues" evidence="2">
    <location>
        <begin position="1110"/>
        <end position="1124"/>
    </location>
</feature>
<name>A0AAD7CAL2_9AGAR</name>
<sequence length="1186" mass="132796">MNAEEIRLRNAAVRQYGAPTLSKAPPPQLRARFVAQLEPFVERCEPQSNIWGPINGLQNLAATLAHIPHDVNIGAPRVGSIRDSWNEIFESVIANPSRPLEESDDGPSYSISSRGMPIKTGRQLQLERVNAQNRERNSEKARKRDEEEISAAAKSRPSKSSRTPSLRSQLDTALGELSQTRESLADATVTIDEHQRTISSLHRRLTRIKLENDILTDEMTDAYALIDELSAELSDACGELTKTSAKVTRLKRERTQANEASTEAQETLTKQLKLDQQSLTEERARSSSLHTQLTDAINEGKDLRAQAREAKQECEKFRKQAKRARPVLDDTRKALKAMKVWNPMTGNRYSQRARRMFRRLDAKGVRANRTASVISIVLEEVGITMKRKPSARVVRMAVKEGGFLSQVQLGSELAHTTCRFISILCNYTDGAVAFGVSSDGTTIKRVNHEGRHITLKTRDSNGEETFKTRVFDLAHAHDHTAETQLEGEMAAGAAIINAYTNSPIYDAVNAPIDTRDFLRKQKWQNMDHAKDGKKKLELVRELKLEAVHDDLGEEEWKEMESVDRFNATCAVSNEELEEEFGPKLSVEERKSGRQVLAIRALGATAFNLLSEEEQRRHTDILFGGCMCHKDLNAFKYFVNGLEAMWPSNNGPVLLANKANDAVIRLSEDPNSAAVKNALDSSTRGAMKLVSLAAMLFRNSNEITGYQVLGQNFVELRKRALYPNEIAAGQVHPSEPFPDFQRSRFQTGGRGAVELFSFPEIYIDLIDTVVQAKHSPEPNHMEMNILKGLKDLKTQTELAVVSLYTVCVSIPYMRYARGGGSEHGGIMNLLDTVDVHRGIEPFCQRLADSPDLLLDPSTPANELTLDGRPFANPFVINKVRQRASELPRLKDAIRAAFSGGVTGWDIFTAEFKVGGPIDQLTEEEKEDMHVDGTNDRNESILAFARKQKSSNPAGSISLFAARAMYRQNETEDWIAANANTDEMTVYAMREARKRDSDGSNKKFRLEEAERLIQKARAQQDRRQKHLEEEAQRRAKLLATPVILETPRLNMLTVKDLTIQMRIHWRVFEDPVLVAIPNKSVLKRKADMLSAVKAAVARYQKRMKVARKALEDGDNSDLAEDSDLEGSDWGGIEVGDEGSDVDMAEADSDKEDADSDKEDSESDEEDSESDEDEEDGESLYMLSEMDED</sequence>
<evidence type="ECO:0000313" key="4">
    <source>
        <dbReference type="Proteomes" id="UP001221142"/>
    </source>
</evidence>
<dbReference type="AlphaFoldDB" id="A0AAD7CAL2"/>
<dbReference type="InterPro" id="IPR038799">
    <property type="entry name" value="LEKR1"/>
</dbReference>
<dbReference type="PANTHER" id="PTHR34251:SF1">
    <property type="entry name" value="LEUCINE, GLUTAMATE AND LYSINE RICH 1"/>
    <property type="match status" value="1"/>
</dbReference>
<accession>A0AAD7CAL2</accession>
<feature type="compositionally biased region" description="Low complexity" evidence="2">
    <location>
        <begin position="150"/>
        <end position="167"/>
    </location>
</feature>
<dbReference type="Proteomes" id="UP001221142">
    <property type="component" value="Unassembled WGS sequence"/>
</dbReference>
<evidence type="ECO:0000256" key="2">
    <source>
        <dbReference type="SAM" id="MobiDB-lite"/>
    </source>
</evidence>
<evidence type="ECO:0000313" key="3">
    <source>
        <dbReference type="EMBL" id="KAJ7643671.1"/>
    </source>
</evidence>
<feature type="compositionally biased region" description="Basic and acidic residues" evidence="2">
    <location>
        <begin position="133"/>
        <end position="146"/>
    </location>
</feature>
<reference evidence="3" key="1">
    <citation type="submission" date="2023-03" db="EMBL/GenBank/DDBJ databases">
        <title>Massive genome expansion in bonnet fungi (Mycena s.s.) driven by repeated elements and novel gene families across ecological guilds.</title>
        <authorList>
            <consortium name="Lawrence Berkeley National Laboratory"/>
            <person name="Harder C.B."/>
            <person name="Miyauchi S."/>
            <person name="Viragh M."/>
            <person name="Kuo A."/>
            <person name="Thoen E."/>
            <person name="Andreopoulos B."/>
            <person name="Lu D."/>
            <person name="Skrede I."/>
            <person name="Drula E."/>
            <person name="Henrissat B."/>
            <person name="Morin E."/>
            <person name="Kohler A."/>
            <person name="Barry K."/>
            <person name="LaButti K."/>
            <person name="Morin E."/>
            <person name="Salamov A."/>
            <person name="Lipzen A."/>
            <person name="Mereny Z."/>
            <person name="Hegedus B."/>
            <person name="Baldrian P."/>
            <person name="Stursova M."/>
            <person name="Weitz H."/>
            <person name="Taylor A."/>
            <person name="Grigoriev I.V."/>
            <person name="Nagy L.G."/>
            <person name="Martin F."/>
            <person name="Kauserud H."/>
        </authorList>
    </citation>
    <scope>NUCLEOTIDE SEQUENCE</scope>
    <source>
        <strain evidence="3">9284</strain>
    </source>
</reference>
<protein>
    <submittedName>
        <fullName evidence="3">Uncharacterized protein</fullName>
    </submittedName>
</protein>
<keyword evidence="4" id="KW-1185">Reference proteome</keyword>
<comment type="caution">
    <text evidence="3">The sequence shown here is derived from an EMBL/GenBank/DDBJ whole genome shotgun (WGS) entry which is preliminary data.</text>
</comment>
<feature type="coiled-coil region" evidence="1">
    <location>
        <begin position="240"/>
        <end position="267"/>
    </location>
</feature>
<keyword evidence="1" id="KW-0175">Coiled coil</keyword>
<dbReference type="EMBL" id="JARKIF010000003">
    <property type="protein sequence ID" value="KAJ7643671.1"/>
    <property type="molecule type" value="Genomic_DNA"/>
</dbReference>
<feature type="compositionally biased region" description="Acidic residues" evidence="2">
    <location>
        <begin position="1132"/>
        <end position="1175"/>
    </location>
</feature>
<gene>
    <name evidence="3" type="ORF">FB45DRAFT_1052583</name>
</gene>
<evidence type="ECO:0000256" key="1">
    <source>
        <dbReference type="SAM" id="Coils"/>
    </source>
</evidence>
<proteinExistence type="predicted"/>
<organism evidence="3 4">
    <name type="scientific">Roridomyces roridus</name>
    <dbReference type="NCBI Taxonomy" id="1738132"/>
    <lineage>
        <taxon>Eukaryota</taxon>
        <taxon>Fungi</taxon>
        <taxon>Dikarya</taxon>
        <taxon>Basidiomycota</taxon>
        <taxon>Agaricomycotina</taxon>
        <taxon>Agaricomycetes</taxon>
        <taxon>Agaricomycetidae</taxon>
        <taxon>Agaricales</taxon>
        <taxon>Marasmiineae</taxon>
        <taxon>Mycenaceae</taxon>
        <taxon>Roridomyces</taxon>
    </lineage>
</organism>
<feature type="region of interest" description="Disordered" evidence="2">
    <location>
        <begin position="96"/>
        <end position="167"/>
    </location>
</feature>
<feature type="coiled-coil region" evidence="1">
    <location>
        <begin position="293"/>
        <end position="320"/>
    </location>
</feature>